<gene>
    <name evidence="3" type="primary">LOC106170421</name>
</gene>
<dbReference type="KEGG" id="lak:106170421"/>
<dbReference type="GeneID" id="106170421"/>
<feature type="compositionally biased region" description="Polar residues" evidence="1">
    <location>
        <begin position="23"/>
        <end position="37"/>
    </location>
</feature>
<organism evidence="2 3">
    <name type="scientific">Lingula anatina</name>
    <name type="common">Brachiopod</name>
    <name type="synonym">Lingula unguis</name>
    <dbReference type="NCBI Taxonomy" id="7574"/>
    <lineage>
        <taxon>Eukaryota</taxon>
        <taxon>Metazoa</taxon>
        <taxon>Spiralia</taxon>
        <taxon>Lophotrochozoa</taxon>
        <taxon>Brachiopoda</taxon>
        <taxon>Linguliformea</taxon>
        <taxon>Lingulata</taxon>
        <taxon>Lingulida</taxon>
        <taxon>Linguloidea</taxon>
        <taxon>Lingulidae</taxon>
        <taxon>Lingula</taxon>
    </lineage>
</organism>
<sequence>MTCVVVCWAYQRKRKRSDHRNNLDFNSRSAKSVTRSSPIGRYPATRQGSIDSAFSSQASFGSNRCSSVVEDTRMLVQMKTFTSERAEVEAEPCKTRQEQDQCESGTNPGYMKLLDIPTDDGEYVPLDPSPDYDTLSNDLPGAGNLIIRDPAPDYETESDTLPDPIPGESQPGVSCVPNDPSFSTVHRGQRWKSPFAGYQSKIPAMYGRPISIVWPQKSSYMENDHPKEAKMDSRGQSYDVTAGDIWDC</sequence>
<evidence type="ECO:0000313" key="3">
    <source>
        <dbReference type="RefSeq" id="XP_013405731.1"/>
    </source>
</evidence>
<feature type="region of interest" description="Disordered" evidence="1">
    <location>
        <begin position="89"/>
        <end position="108"/>
    </location>
</feature>
<feature type="compositionally biased region" description="Basic and acidic residues" evidence="1">
    <location>
        <begin position="89"/>
        <end position="99"/>
    </location>
</feature>
<dbReference type="AlphaFoldDB" id="A0A1S3J655"/>
<evidence type="ECO:0000313" key="2">
    <source>
        <dbReference type="Proteomes" id="UP000085678"/>
    </source>
</evidence>
<feature type="region of interest" description="Disordered" evidence="1">
    <location>
        <begin position="20"/>
        <end position="46"/>
    </location>
</feature>
<reference evidence="3" key="1">
    <citation type="submission" date="2025-08" db="UniProtKB">
        <authorList>
            <consortium name="RefSeq"/>
        </authorList>
    </citation>
    <scope>IDENTIFICATION</scope>
    <source>
        <tissue evidence="3">Gonads</tissue>
    </source>
</reference>
<proteinExistence type="predicted"/>
<dbReference type="RefSeq" id="XP_013405731.1">
    <property type="nucleotide sequence ID" value="XM_013550277.1"/>
</dbReference>
<accession>A0A1S3J655</accession>
<name>A0A1S3J655_LINAN</name>
<protein>
    <submittedName>
        <fullName evidence="3">Uncharacterized protein LOC106170421</fullName>
    </submittedName>
</protein>
<dbReference type="Proteomes" id="UP000085678">
    <property type="component" value="Unplaced"/>
</dbReference>
<evidence type="ECO:0000256" key="1">
    <source>
        <dbReference type="SAM" id="MobiDB-lite"/>
    </source>
</evidence>
<dbReference type="InParanoid" id="A0A1S3J655"/>
<keyword evidence="2" id="KW-1185">Reference proteome</keyword>